<evidence type="ECO:0000256" key="3">
    <source>
        <dbReference type="ARBA" id="ARBA00022857"/>
    </source>
</evidence>
<keyword evidence="16" id="KW-1185">Reference proteome</keyword>
<dbReference type="SUPFAM" id="SSF55347">
    <property type="entry name" value="Glyceraldehyde-3-phosphate dehydrogenase-like, C-terminal domain"/>
    <property type="match status" value="1"/>
</dbReference>
<dbReference type="PIRSF" id="PIRSF000161">
    <property type="entry name" value="DHPR"/>
    <property type="match status" value="1"/>
</dbReference>
<dbReference type="RefSeq" id="WP_379662405.1">
    <property type="nucleotide sequence ID" value="NZ_JBHUDG010000013.1"/>
</dbReference>
<evidence type="ECO:0000256" key="9">
    <source>
        <dbReference type="ARBA" id="ARBA00038983"/>
    </source>
</evidence>
<evidence type="ECO:0000256" key="12">
    <source>
        <dbReference type="HAMAP-Rule" id="MF_00102"/>
    </source>
</evidence>
<evidence type="ECO:0000256" key="8">
    <source>
        <dbReference type="ARBA" id="ARBA00037922"/>
    </source>
</evidence>
<organism evidence="15 16">
    <name type="scientific">Pseudopedobacter beijingensis</name>
    <dbReference type="NCBI Taxonomy" id="1207056"/>
    <lineage>
        <taxon>Bacteria</taxon>
        <taxon>Pseudomonadati</taxon>
        <taxon>Bacteroidota</taxon>
        <taxon>Sphingobacteriia</taxon>
        <taxon>Sphingobacteriales</taxon>
        <taxon>Sphingobacteriaceae</taxon>
        <taxon>Pseudopedobacter</taxon>
    </lineage>
</organism>
<evidence type="ECO:0000259" key="13">
    <source>
        <dbReference type="Pfam" id="PF01113"/>
    </source>
</evidence>
<evidence type="ECO:0000313" key="15">
    <source>
        <dbReference type="EMBL" id="MFD1630029.1"/>
    </source>
</evidence>
<feature type="binding site" evidence="12">
    <location>
        <begin position="146"/>
        <end position="147"/>
    </location>
    <ligand>
        <name>(S)-2,3,4,5-tetrahydrodipicolinate</name>
        <dbReference type="ChEBI" id="CHEBI:16845"/>
    </ligand>
</feature>
<comment type="catalytic activity">
    <reaction evidence="11 12">
        <text>(S)-2,3,4,5-tetrahydrodipicolinate + NAD(+) + H2O = (2S,4S)-4-hydroxy-2,3,4,5-tetrahydrodipicolinate + NADH + H(+)</text>
        <dbReference type="Rhea" id="RHEA:35323"/>
        <dbReference type="ChEBI" id="CHEBI:15377"/>
        <dbReference type="ChEBI" id="CHEBI:15378"/>
        <dbReference type="ChEBI" id="CHEBI:16845"/>
        <dbReference type="ChEBI" id="CHEBI:57540"/>
        <dbReference type="ChEBI" id="CHEBI:57945"/>
        <dbReference type="ChEBI" id="CHEBI:67139"/>
        <dbReference type="EC" id="1.17.1.8"/>
    </reaction>
</comment>
<dbReference type="PANTHER" id="PTHR20836">
    <property type="entry name" value="DIHYDRODIPICOLINATE REDUCTASE"/>
    <property type="match status" value="1"/>
</dbReference>
<dbReference type="HAMAP" id="MF_00102">
    <property type="entry name" value="DapB"/>
    <property type="match status" value="1"/>
</dbReference>
<dbReference type="EMBL" id="JBHUDG010000013">
    <property type="protein sequence ID" value="MFD1630029.1"/>
    <property type="molecule type" value="Genomic_DNA"/>
</dbReference>
<feature type="binding site" evidence="12">
    <location>
        <position position="31"/>
    </location>
    <ligand>
        <name>NAD(+)</name>
        <dbReference type="ChEBI" id="CHEBI:57540"/>
    </ligand>
</feature>
<keyword evidence="4 12" id="KW-0220">Diaminopimelate biosynthesis</keyword>
<comment type="catalytic activity">
    <reaction evidence="10 12">
        <text>(S)-2,3,4,5-tetrahydrodipicolinate + NADP(+) + H2O = (2S,4S)-4-hydroxy-2,3,4,5-tetrahydrodipicolinate + NADPH + H(+)</text>
        <dbReference type="Rhea" id="RHEA:35331"/>
        <dbReference type="ChEBI" id="CHEBI:15377"/>
        <dbReference type="ChEBI" id="CHEBI:15378"/>
        <dbReference type="ChEBI" id="CHEBI:16845"/>
        <dbReference type="ChEBI" id="CHEBI:57783"/>
        <dbReference type="ChEBI" id="CHEBI:58349"/>
        <dbReference type="ChEBI" id="CHEBI:67139"/>
        <dbReference type="EC" id="1.17.1.8"/>
    </reaction>
</comment>
<sequence>MKIALLGYGKMGKMIEGIALDRNHEIVLKIDENNISELTVENLQKADVAIEFSTPHTVLDNIYKCIEAKVPLVVGTTGWYGQLQAVKDACVAANTPIMYGSNFSVGVNIFFQISKIAAKMMDNFSDQYDVCMEEIHHIHKLDSPSGTAITIAEDILGEFKDKKQWVDVNADNSDDVTLHKPENLIINSFREGEVPGTHVVLYDSEVDRIELKHIAHGRQGFALGAVLAAEWLPGKQGFYSVKEMYDFKI</sequence>
<evidence type="ECO:0000256" key="11">
    <source>
        <dbReference type="ARBA" id="ARBA00049396"/>
    </source>
</evidence>
<feature type="active site" description="Proton donor" evidence="12">
    <location>
        <position position="140"/>
    </location>
</feature>
<dbReference type="GO" id="GO:0008839">
    <property type="term" value="F:4-hydroxy-tetrahydrodipicolinate reductase"/>
    <property type="evidence" value="ECO:0007669"/>
    <property type="project" value="UniProtKB-EC"/>
</dbReference>
<feature type="binding site" evidence="12">
    <location>
        <begin position="100"/>
        <end position="103"/>
    </location>
    <ligand>
        <name>NAD(+)</name>
        <dbReference type="ChEBI" id="CHEBI:57540"/>
    </ligand>
</feature>
<dbReference type="Gene3D" id="3.40.50.720">
    <property type="entry name" value="NAD(P)-binding Rossmann-like Domain"/>
    <property type="match status" value="1"/>
</dbReference>
<evidence type="ECO:0000256" key="2">
    <source>
        <dbReference type="ARBA" id="ARBA00022605"/>
    </source>
</evidence>
<keyword evidence="7 12" id="KW-0457">Lysine biosynthesis</keyword>
<dbReference type="Gene3D" id="3.30.360.10">
    <property type="entry name" value="Dihydrodipicolinate Reductase, domain 2"/>
    <property type="match status" value="1"/>
</dbReference>
<feature type="binding site" evidence="12">
    <location>
        <begin position="75"/>
        <end position="77"/>
    </location>
    <ligand>
        <name>NAD(+)</name>
        <dbReference type="ChEBI" id="CHEBI:57540"/>
    </ligand>
</feature>
<dbReference type="SUPFAM" id="SSF51735">
    <property type="entry name" value="NAD(P)-binding Rossmann-fold domains"/>
    <property type="match status" value="1"/>
</dbReference>
<keyword evidence="2 12" id="KW-0028">Amino-acid biosynthesis</keyword>
<comment type="pathway">
    <text evidence="8 12">Amino-acid biosynthesis; L-lysine biosynthesis via DAP pathway; (S)-tetrahydrodipicolinate from L-aspartate: step 4/4.</text>
</comment>
<comment type="caution">
    <text evidence="12">Was originally thought to be a dihydrodipicolinate reductase (DHDPR), catalyzing the conversion of dihydrodipicolinate to tetrahydrodipicolinate. However, it was shown in E.coli that the substrate of the enzymatic reaction is not dihydrodipicolinate (DHDP) but in fact (2S,4S)-4-hydroxy-2,3,4,5-tetrahydrodipicolinic acid (HTPA), the product released by the DapA-catalyzed reaction.</text>
</comment>
<dbReference type="InterPro" id="IPR000846">
    <property type="entry name" value="DapB_N"/>
</dbReference>
<keyword evidence="6 12" id="KW-0520">NAD</keyword>
<keyword evidence="3 12" id="KW-0521">NADP</keyword>
<feature type="active site" description="Proton donor/acceptor" evidence="12">
    <location>
        <position position="136"/>
    </location>
</feature>
<evidence type="ECO:0000259" key="14">
    <source>
        <dbReference type="Pfam" id="PF05173"/>
    </source>
</evidence>
<protein>
    <recommendedName>
        <fullName evidence="9 12">4-hydroxy-tetrahydrodipicolinate reductase</fullName>
        <shortName evidence="12">HTPA reductase</shortName>
        <ecNumber evidence="9 12">1.17.1.8</ecNumber>
    </recommendedName>
</protein>
<evidence type="ECO:0000256" key="10">
    <source>
        <dbReference type="ARBA" id="ARBA00049080"/>
    </source>
</evidence>
<dbReference type="Proteomes" id="UP001597118">
    <property type="component" value="Unassembled WGS sequence"/>
</dbReference>
<evidence type="ECO:0000256" key="1">
    <source>
        <dbReference type="ARBA" id="ARBA00006642"/>
    </source>
</evidence>
<dbReference type="NCBIfam" id="TIGR00036">
    <property type="entry name" value="dapB"/>
    <property type="match status" value="1"/>
</dbReference>
<dbReference type="EC" id="1.17.1.8" evidence="9 12"/>
<name>A0ABW4ICF5_9SPHI</name>
<dbReference type="Pfam" id="PF01113">
    <property type="entry name" value="DapB_N"/>
    <property type="match status" value="1"/>
</dbReference>
<evidence type="ECO:0000256" key="7">
    <source>
        <dbReference type="ARBA" id="ARBA00023154"/>
    </source>
</evidence>
<dbReference type="InterPro" id="IPR023940">
    <property type="entry name" value="DHDPR_bac"/>
</dbReference>
<comment type="caution">
    <text evidence="15">The sequence shown here is derived from an EMBL/GenBank/DDBJ whole genome shotgun (WGS) entry which is preliminary data.</text>
</comment>
<gene>
    <name evidence="12 15" type="primary">dapB</name>
    <name evidence="15" type="ORF">ACFSAH_09080</name>
</gene>
<proteinExistence type="inferred from homology"/>
<keyword evidence="5 12" id="KW-0560">Oxidoreductase</keyword>
<comment type="subunit">
    <text evidence="12">Homotetramer.</text>
</comment>
<feature type="binding site" evidence="12">
    <location>
        <position position="137"/>
    </location>
    <ligand>
        <name>(S)-2,3,4,5-tetrahydrodipicolinate</name>
        <dbReference type="ChEBI" id="CHEBI:16845"/>
    </ligand>
</feature>
<comment type="subcellular location">
    <subcellularLocation>
        <location evidence="12">Cytoplasm</location>
    </subcellularLocation>
</comment>
<feature type="domain" description="Dihydrodipicolinate reductase N-terminal" evidence="13">
    <location>
        <begin position="1"/>
        <end position="103"/>
    </location>
</feature>
<dbReference type="PANTHER" id="PTHR20836:SF0">
    <property type="entry name" value="4-HYDROXY-TETRAHYDRODIPICOLINATE REDUCTASE 1, CHLOROPLASTIC-RELATED"/>
    <property type="match status" value="1"/>
</dbReference>
<accession>A0ABW4ICF5</accession>
<evidence type="ECO:0000256" key="5">
    <source>
        <dbReference type="ARBA" id="ARBA00023002"/>
    </source>
</evidence>
<dbReference type="InterPro" id="IPR036291">
    <property type="entry name" value="NAD(P)-bd_dom_sf"/>
</dbReference>
<comment type="function">
    <text evidence="12">Catalyzes the conversion of 4-hydroxy-tetrahydrodipicolinate (HTPA) to tetrahydrodipicolinate.</text>
</comment>
<dbReference type="CDD" id="cd02274">
    <property type="entry name" value="DHDPR_N"/>
    <property type="match status" value="1"/>
</dbReference>
<reference evidence="16" key="1">
    <citation type="journal article" date="2019" name="Int. J. Syst. Evol. Microbiol.">
        <title>The Global Catalogue of Microorganisms (GCM) 10K type strain sequencing project: providing services to taxonomists for standard genome sequencing and annotation.</title>
        <authorList>
            <consortium name="The Broad Institute Genomics Platform"/>
            <consortium name="The Broad Institute Genome Sequencing Center for Infectious Disease"/>
            <person name="Wu L."/>
            <person name="Ma J."/>
        </authorList>
    </citation>
    <scope>NUCLEOTIDE SEQUENCE [LARGE SCALE GENOMIC DNA]</scope>
    <source>
        <strain evidence="16">CCUG 53762</strain>
    </source>
</reference>
<dbReference type="InterPro" id="IPR022663">
    <property type="entry name" value="DapB_C"/>
</dbReference>
<evidence type="ECO:0000313" key="16">
    <source>
        <dbReference type="Proteomes" id="UP001597118"/>
    </source>
</evidence>
<evidence type="ECO:0000256" key="4">
    <source>
        <dbReference type="ARBA" id="ARBA00022915"/>
    </source>
</evidence>
<keyword evidence="12" id="KW-0963">Cytoplasm</keyword>
<feature type="domain" description="Dihydrodipicolinate reductase C-terminal" evidence="14">
    <location>
        <begin position="106"/>
        <end position="244"/>
    </location>
</feature>
<comment type="similarity">
    <text evidence="1 12">Belongs to the DapB family.</text>
</comment>
<evidence type="ECO:0000256" key="6">
    <source>
        <dbReference type="ARBA" id="ARBA00023027"/>
    </source>
</evidence>
<dbReference type="Pfam" id="PF05173">
    <property type="entry name" value="DapB_C"/>
    <property type="match status" value="1"/>
</dbReference>
<comment type="caution">
    <text evidence="12">Lacks conserved residue(s) required for the propagation of feature annotation.</text>
</comment>